<reference evidence="2" key="1">
    <citation type="journal article" date="2020" name="Stud. Mycol.">
        <title>101 Dothideomycetes genomes: a test case for predicting lifestyles and emergence of pathogens.</title>
        <authorList>
            <person name="Haridas S."/>
            <person name="Albert R."/>
            <person name="Binder M."/>
            <person name="Bloem J."/>
            <person name="Labutti K."/>
            <person name="Salamov A."/>
            <person name="Andreopoulos B."/>
            <person name="Baker S."/>
            <person name="Barry K."/>
            <person name="Bills G."/>
            <person name="Bluhm B."/>
            <person name="Cannon C."/>
            <person name="Castanera R."/>
            <person name="Culley D."/>
            <person name="Daum C."/>
            <person name="Ezra D."/>
            <person name="Gonzalez J."/>
            <person name="Henrissat B."/>
            <person name="Kuo A."/>
            <person name="Liang C."/>
            <person name="Lipzen A."/>
            <person name="Lutzoni F."/>
            <person name="Magnuson J."/>
            <person name="Mondo S."/>
            <person name="Nolan M."/>
            <person name="Ohm R."/>
            <person name="Pangilinan J."/>
            <person name="Park H.-J."/>
            <person name="Ramirez L."/>
            <person name="Alfaro M."/>
            <person name="Sun H."/>
            <person name="Tritt A."/>
            <person name="Yoshinaga Y."/>
            <person name="Zwiers L.-H."/>
            <person name="Turgeon B."/>
            <person name="Goodwin S."/>
            <person name="Spatafora J."/>
            <person name="Crous P."/>
            <person name="Grigoriev I."/>
        </authorList>
    </citation>
    <scope>NUCLEOTIDE SEQUENCE</scope>
    <source>
        <strain evidence="2">SCOH1-5</strain>
    </source>
</reference>
<feature type="region of interest" description="Disordered" evidence="1">
    <location>
        <begin position="251"/>
        <end position="286"/>
    </location>
</feature>
<proteinExistence type="predicted"/>
<gene>
    <name evidence="2" type="ORF">CERZMDRAFT_85203</name>
</gene>
<keyword evidence="3" id="KW-1185">Reference proteome</keyword>
<dbReference type="EMBL" id="ML992675">
    <property type="protein sequence ID" value="KAF2211810.1"/>
    <property type="molecule type" value="Genomic_DNA"/>
</dbReference>
<accession>A0A6A6FED0</accession>
<sequence length="286" mass="31397">MDRSALHSLCLPRTSLHKLLGRLKAKRKKRKFQSSPVGFGNNMSNPNSNIIFIDSFTEVQSAGDRPSAGKQLSLMDALDSVSPSQGRIGFPDPLVGAGPVLAPMSTRRLRREYVGNRTVGPSGSMPFLIADRSSSRGFGHERRDSFGPFAPLHDRLNYRSNTTSRPALGNVESNISPLRYGQRMPTNLERDFTYPRSGHNRRNAMTIYPSDYSGFDLRHSRRHPSVTTLPHYRSASAYARDPGGLPPAYDEVFGGGGRRGSQEGSLHCPPEYRSLDGGQGAAPVPM</sequence>
<evidence type="ECO:0000256" key="1">
    <source>
        <dbReference type="SAM" id="MobiDB-lite"/>
    </source>
</evidence>
<name>A0A6A6FED0_9PEZI</name>
<dbReference type="AlphaFoldDB" id="A0A6A6FED0"/>
<organism evidence="2 3">
    <name type="scientific">Cercospora zeae-maydis SCOH1-5</name>
    <dbReference type="NCBI Taxonomy" id="717836"/>
    <lineage>
        <taxon>Eukaryota</taxon>
        <taxon>Fungi</taxon>
        <taxon>Dikarya</taxon>
        <taxon>Ascomycota</taxon>
        <taxon>Pezizomycotina</taxon>
        <taxon>Dothideomycetes</taxon>
        <taxon>Dothideomycetidae</taxon>
        <taxon>Mycosphaerellales</taxon>
        <taxon>Mycosphaerellaceae</taxon>
        <taxon>Cercospora</taxon>
    </lineage>
</organism>
<dbReference type="OrthoDB" id="3649570at2759"/>
<protein>
    <submittedName>
        <fullName evidence="2">Uncharacterized protein</fullName>
    </submittedName>
</protein>
<dbReference type="Proteomes" id="UP000799539">
    <property type="component" value="Unassembled WGS sequence"/>
</dbReference>
<evidence type="ECO:0000313" key="2">
    <source>
        <dbReference type="EMBL" id="KAF2211810.1"/>
    </source>
</evidence>
<evidence type="ECO:0000313" key="3">
    <source>
        <dbReference type="Proteomes" id="UP000799539"/>
    </source>
</evidence>